<evidence type="ECO:0000313" key="2">
    <source>
        <dbReference type="Proteomes" id="UP000277424"/>
    </source>
</evidence>
<reference evidence="1 2" key="1">
    <citation type="submission" date="2018-10" db="EMBL/GenBank/DDBJ databases">
        <title>Comparative analysis of microorganisms from saline springs in Andes Mountain Range, Colombia.</title>
        <authorList>
            <person name="Rubin E."/>
        </authorList>
    </citation>
    <scope>NUCLEOTIDE SEQUENCE [LARGE SCALE GENOMIC DNA]</scope>
    <source>
        <strain evidence="1 2">USBA 36</strain>
    </source>
</reference>
<sequence length="475" mass="51576">MQDTKLPDRVKSFVGRIFGAAEAEQAGNGQPLTRPIVAAGNRSVPEAQRSREDFLRRLTDVLQQHKAAAVGRVHLFDLEKIREKLGGRWEDHQARVHGLTQKVLGRHLQGGDVYCPVAGDSYVVVFADASPEHAKVMLMKVALEIEQQLFGEVEKPVAAVQVASATVDGDVVFAEENLESVFERIGMLLDATLPVVKPAAKADGDPLQAKRPQRESVDLLIDRHLPEQLVTEEDICFLYTPYWDVKAQALSIWQCAAVLKDGSLPDIVGYDVLGRNPDTGDIGWLDSLRLVSACSTLVEMLAKGFTVFISANIHFETLANRRNLATVTKILDRLPGHAHKFLVISIAGAPAGVPQSRIADFVNLLRPRCRAVLLQTELGTTEIGTFTGVGLGGLSLRVAPDACYDTRFEVKLAGFSAECRKARLLLAVNGLNSEGLVRSAVNGGARYIAGAAIGGRVEKPRNIARYTLEEVLVAA</sequence>
<evidence type="ECO:0000313" key="1">
    <source>
        <dbReference type="EMBL" id="RKQ70432.1"/>
    </source>
</evidence>
<protein>
    <submittedName>
        <fullName evidence="1">Uncharacterized protein</fullName>
    </submittedName>
</protein>
<dbReference type="AlphaFoldDB" id="A0A420WHI5"/>
<dbReference type="OrthoDB" id="7335474at2"/>
<accession>A0A420WHI5</accession>
<proteinExistence type="predicted"/>
<comment type="caution">
    <text evidence="1">The sequence shown here is derived from an EMBL/GenBank/DDBJ whole genome shotgun (WGS) entry which is preliminary data.</text>
</comment>
<dbReference type="RefSeq" id="WP_121220206.1">
    <property type="nucleotide sequence ID" value="NZ_RBIG01000002.1"/>
</dbReference>
<name>A0A420WHI5_9PROT</name>
<organism evidence="1 2">
    <name type="scientific">Oceanibaculum indicum</name>
    <dbReference type="NCBI Taxonomy" id="526216"/>
    <lineage>
        <taxon>Bacteria</taxon>
        <taxon>Pseudomonadati</taxon>
        <taxon>Pseudomonadota</taxon>
        <taxon>Alphaproteobacteria</taxon>
        <taxon>Rhodospirillales</taxon>
        <taxon>Oceanibaculaceae</taxon>
        <taxon>Oceanibaculum</taxon>
    </lineage>
</organism>
<dbReference type="EMBL" id="RBIG01000002">
    <property type="protein sequence ID" value="RKQ70432.1"/>
    <property type="molecule type" value="Genomic_DNA"/>
</dbReference>
<dbReference type="Proteomes" id="UP000277424">
    <property type="component" value="Unassembled WGS sequence"/>
</dbReference>
<gene>
    <name evidence="1" type="ORF">BCL74_2380</name>
</gene>